<name>A0A239H5M5_9BACT</name>
<proteinExistence type="predicted"/>
<dbReference type="Proteomes" id="UP000198480">
    <property type="component" value="Unassembled WGS sequence"/>
</dbReference>
<keyword evidence="2" id="KW-1133">Transmembrane helix</keyword>
<dbReference type="PROSITE" id="PS50853">
    <property type="entry name" value="FN3"/>
    <property type="match status" value="1"/>
</dbReference>
<dbReference type="InterPro" id="IPR013783">
    <property type="entry name" value="Ig-like_fold"/>
</dbReference>
<feature type="non-terminal residue" evidence="4">
    <location>
        <position position="3950"/>
    </location>
</feature>
<dbReference type="Gene3D" id="2.60.40.10">
    <property type="entry name" value="Immunoglobulins"/>
    <property type="match status" value="1"/>
</dbReference>
<dbReference type="EMBL" id="FZOK01000023">
    <property type="protein sequence ID" value="SNS75574.1"/>
    <property type="molecule type" value="Genomic_DNA"/>
</dbReference>
<dbReference type="Pfam" id="PF07581">
    <property type="entry name" value="Glug"/>
    <property type="match status" value="4"/>
</dbReference>
<feature type="region of interest" description="Disordered" evidence="1">
    <location>
        <begin position="3930"/>
        <end position="3950"/>
    </location>
</feature>
<dbReference type="Gene3D" id="2.160.20.110">
    <property type="match status" value="11"/>
</dbReference>
<accession>A0A239H5M5</accession>
<evidence type="ECO:0000256" key="1">
    <source>
        <dbReference type="SAM" id="MobiDB-lite"/>
    </source>
</evidence>
<dbReference type="Pfam" id="PF00041">
    <property type="entry name" value="fn3"/>
    <property type="match status" value="1"/>
</dbReference>
<gene>
    <name evidence="4" type="ORF">SAMN06295967_1231</name>
</gene>
<dbReference type="InterPro" id="IPR003961">
    <property type="entry name" value="FN3_dom"/>
</dbReference>
<protein>
    <submittedName>
        <fullName evidence="4">The GLUG motif-containing protein</fullName>
    </submittedName>
</protein>
<keyword evidence="2" id="KW-0812">Transmembrane</keyword>
<evidence type="ECO:0000259" key="3">
    <source>
        <dbReference type="PROSITE" id="PS50853"/>
    </source>
</evidence>
<evidence type="ECO:0000256" key="2">
    <source>
        <dbReference type="SAM" id="Phobius"/>
    </source>
</evidence>
<sequence>MRKMLQQISQTGFVGGSGLEGRVVLRPDREEILSNAYTRQNSKGEKTKNRVFFFSFLLFIWSSMAMAGIGPDGTSSSPSKYLGAPGSEFNPIEIRTAQQLSDIRNNLSASYILMADIDLNGVNWTPIMVNNNASGASLTSQVIPFSGNFNGNGFRITNLSINNTNLDFAGLFGAVSGTVQNLALENVSISGKDYTGGLVGFLTGLGQISRCYVTGSVQGNNDVGGLVGFVTGDNNTVVQDSYAIVNTSGRSRVAGLIGRVSQTNNPIIRRNYSSGTVTSTETGGERHLVHSAGAAVVENNFSDIEFSGVVTGVTGVEIRTTKQMKSFENYADAGWDFNTVWDIKTTQLAGEISYPYLRSTSQQQIPGYEKLFHAGNGSASHPWQITTAAELDRVRRYLDKQYVLNNDINLNVAPFNQGSGWVPIEEIRPGGTTVIPFSGIFDGQFKKILGLTSNVSGAFRLGLFGTLSGEVKNLGMEGINIIAESLLGGITGQLLSTGKISNCYTSGAIVGSGFSLGGLVGLNGGGAIENSFSDVSITGGSQIGGLIGTSIGGSITNSLARGVQSGTTRGGLVAFRDGVAEPTVINSFWDQDVAANTTSFSFGGGNPTRTPQMKIIETFTSWDFDNIWAIKSGEGTVSYPYLRQFVTETEPGRIKIFDDGDGSAEAPWQISTVAQLHTLRQYLNKNYLLKNDIDLATPSDPIFHTEANGWMPIGRRSFIASSGSASIIPFTGVFDGGGKNILNLSITITTNNQDNNGFFSTINGGQVKNLHVEVATVSVRGTNVGGIVGVLTNGRVENSSVDIKTILNANIGEVVGGLVGLADGSSSIVKSSANITDMLGRRRVGGLVGEFNSTGSITQSFAKGLVRASFSGETNLGGLVGTLIAGSIENSYADVNAYASSGSSPLTNVGGLVGSVGSTATVIKSYASGAVGIRPGTTREHIGGLIGIVDAGATLSENFWDNQTSFENRFKDGDGIPFDLFDRATLDNSDVPGITGKSTEEMQTLTTFTGGNWDISGGSGSYPNLSYMVDDVEGLSTIWYMEPDFAGGLGTAESPYQIATPKQLDNVRKHLVNKYFVLLNDIDMTNYLSVNGPEYNDGKGWDPIGDSEAAFAGVFDGDGHTISGLKVNRPTEDNVGGLFGFVSGTDEVNPAVIKNVGLVDVHVIGRSTVGGLIGKMDEDTSVQGASVTGVVTGGEGYFDIGGLVGVLGSASCKVSDSFADVSVSGDDFVGGLIGFNNGVVERTYSLGSVSGFNAGGLIGLTGTEGSVSFSYWNTETSGITNANGGGEGKTTAEMQNLLTFGGADPSLRIWDIEAVTGVENLYPSLRWSTDLEAGTVWVMPKQVVNTPLTVTYDNFLQEGGTIGEQACASCVLALSDGVLTFDIGDPSQISSGGGIDMNDFPGYRADEVVAEVNLNLIINSSDDLIVAQDIAWSGFDLVLRSQGDIRILAEMTAEGDADKLTLEYGQGAAALNNESQYDFGLTEDGFTGKINLQVGQQFATKLGNDGSAIDWTVIAAPSEMITDLAGNYVLAADIANLGEHTPIGGGRVRRRNNKFGGDFAGTGEVPFSGRYDGLGHTISGLRNRGTNANSVGEGFFGVTRAALIQNIGLLNVDFEIEGGSYVGALVGYAAIDESDLPTKILNAFSTGSVKSLGTTGSSYIGGLIGVVDGGIIQNSFSKASVAGLTNVGGLIGSDDNGWTSTIISNSFATGNVEAYQNYSGGLIGTANFSYITRSYATGDVTATRTTGGLIGFANYDGSVIDSYATGNVSSSIVRDSDDDQYTGGLIGEGYDIEVLRCYATGDVTGAINVGGLIGLAGAELTIKESFASNKVDAKDLQSANQGDSAGGLVGYIYDGAVIENSYSSGEVIAKGSGGSVGGLVGFIRESSTTISDSYTLSKITSDPTLTVGGLVGSIQNSEISTITNSYWNTDLSGLTTSAAGEGKTTAEMQELPTFGGLDASTRIWNIAAADGLESSFPTLRWTTELAGDAIWVMPKKVGKTAVAVSYDNFLQEGGTIGVGKIAGQDCVSCVLSLDNGTLTFDINQAEAGATGIDLNDFPGFREGEVVDGGFDVSLTISSADSLVIDKAFTWDGFKLTFAAAHDIKVNAVVTAAGTSQLDMKSGYNFDPTAPSYDPAYTVRVKLNNNAEAPGFVGKIDFLGRTGTGHLAINGNDYTLIAELGTAADKDAAGNMTLQGLAHQSNMGGYFALSASIDAAATATDAFPQVDDSDFGWAKGFTPIGEDGLQKPFTGGFDGLGQVVSNLFIQRNTDLRDARTCDGCHIGLFGYVEGSSTDRSKIRNIGLTQVAIDGGNLGSNVGALIGMSKFADVSNTFSTGVVSGYSSVGGLFGDVEEGSVDHSFSTSSLSGKDIIGGLIGYADGGSVFSDVFASGNVIGGYFVGGLVGQVSGGFDGQDERVVITRAYATGDVTSTIVGRPNEAEAGGLIGYANYLDLSDSYATGAVSGKRVYVGGLIGSADNTTVTGSNASGSVSGEAEMVGGLIGRADNTTVSSSYATGTVVGEDRLVGGLIGFAEEVEVSDSYTTNAVEGKKGYVGGLIGGIFDGPYNPYSPPTNKRAVIRNSYTTGVVTITIPNDQRAIGGLVGSAYYTDIIGSHATGNIMGDRGTSSRDGTSYVGGLLGEVRYGKVIDSYALGDVQGYGYVGGLIGQAEVMTEISNVYAEGNINARYTEVGGLIGQAEDVAEVKDAHAKGNVFSIDGEVGGLIGETRGITTISRSSAIGSVTSSRAQVGGLVGYANEQTTIHQSFAKGAVRGRASVGGLVGYLNGTSSIHDSFATGGVEGTGKFDDDIGVGGLVGQVSEVATGEIKNTYSLGKVTGNNTNVVGGLIGLIENGVSSTFKLADNYWNMETSGLEVSAGGEGRTNGQMQSFATYHTGESPWNILRVDPFGLENPYPVLRWTTEEEGQTVWLIANNLNDAIMQTIPNQAYTGSAITPELVLTDGSSTLVNGVDYELSFEDNINVGTAKVTISSVEGGKYLGTVFATFEITPIQLTVASQELELSKSYDGTMSALIDSIELEGILAGDEVTVTAVASYDNANAGTGRTITVVYTIAGEDADNYLAPEDLVVTNGVITQAQLTVASQELTTEKVFDSSTTASVSDILLSGVVGDEEVTVSAVATYDNANAGTDKAITVVYTIAGEDAGNYLAPEDVVVETAVITAKTLPEQVFNIQDQVFTGAEITVTLTVKDGDVILEEGVDYEVTYTDNTDAGTATVTVTGIGNYAGTLTSTFEIESKSLEDAEIGEIATQSYTGSPLTPTVTVKDGTVTLEEGKDFTVSYTDNINVGTATVTVTGIGNYAGTLTSTFEIESKSLEDAEIGEIAAQSYTGSPLTPTVTVKDGDVILEEGVDYEVTFTDNTDAGTATVTVTGIGNYAGTLTSTFEIESKSLEDAEIGEITAQSYTGSALTPTVTVKDGEVILEEGVDYEVTYTDNTDAGTATVTVTGIGNYAGTLTSTFEIESKSLEDAEIGEITAQSYTGSALTPTVMVKDGTVTLEEDKDFAVTYSNNTNAGTATVTVTGIGNYAGSITSSFTIDKHQVTVRAADAERNFGEENPVFTFSYEGLLNDDKRVAVEPAISTPATSASLPGTYPIVLIGGSDPNYELTLVNGVLTVIDPYISPVQNLVGQVDDKEVSLSWEVPAESATDILGYRIEVSEDGENYTLLTETEALEYLAADLTNSQKYWFRISAFTAFSVGEEKVIGPLIPIAPVTDDNNTIPTQDPGTYTFTLDGNEEDIFLDIVDDALVFEAGSLKMDLAAARATGDQLPILEGLLVLEPNGIARVNGEGFKQNTAVAVWLIENVEGNAGGRIRVEDTYLQTRMVEVNASWQQTARVMGSQPGKVYFLGYADVDVNGRFTASMDIPGDIKPGRYTLQATGITAADSEMSLNLGAILMLDLDLDTDGDGVPDVYEFMQGTDPNDPNDFLDSNGDGVPD</sequence>
<organism evidence="4 5">
    <name type="scientific">Belliella buryatensis</name>
    <dbReference type="NCBI Taxonomy" id="1500549"/>
    <lineage>
        <taxon>Bacteria</taxon>
        <taxon>Pseudomonadati</taxon>
        <taxon>Bacteroidota</taxon>
        <taxon>Cytophagia</taxon>
        <taxon>Cytophagales</taxon>
        <taxon>Cyclobacteriaceae</taxon>
        <taxon>Belliella</taxon>
    </lineage>
</organism>
<reference evidence="5" key="1">
    <citation type="submission" date="2017-06" db="EMBL/GenBank/DDBJ databases">
        <authorList>
            <person name="Varghese N."/>
            <person name="Submissions S."/>
        </authorList>
    </citation>
    <scope>NUCLEOTIDE SEQUENCE [LARGE SCALE GENOMIC DNA]</scope>
    <source>
        <strain evidence="5">5C</strain>
    </source>
</reference>
<dbReference type="InterPro" id="IPR041248">
    <property type="entry name" value="YDG"/>
</dbReference>
<dbReference type="SUPFAM" id="SSF49265">
    <property type="entry name" value="Fibronectin type III"/>
    <property type="match status" value="1"/>
</dbReference>
<dbReference type="Pfam" id="PF18676">
    <property type="entry name" value="MBG_2"/>
    <property type="match status" value="1"/>
</dbReference>
<keyword evidence="5" id="KW-1185">Reference proteome</keyword>
<evidence type="ECO:0000313" key="5">
    <source>
        <dbReference type="Proteomes" id="UP000198480"/>
    </source>
</evidence>
<dbReference type="CDD" id="cd00063">
    <property type="entry name" value="FN3"/>
    <property type="match status" value="1"/>
</dbReference>
<dbReference type="Gene3D" id="3.30.160.710">
    <property type="match status" value="1"/>
</dbReference>
<keyword evidence="2" id="KW-0472">Membrane</keyword>
<dbReference type="RefSeq" id="WP_212668472.1">
    <property type="nucleotide sequence ID" value="NZ_FZOK01000023.1"/>
</dbReference>
<dbReference type="SMART" id="SM00060">
    <property type="entry name" value="FN3"/>
    <property type="match status" value="1"/>
</dbReference>
<feature type="transmembrane region" description="Helical" evidence="2">
    <location>
        <begin position="51"/>
        <end position="70"/>
    </location>
</feature>
<dbReference type="Pfam" id="PF18657">
    <property type="entry name" value="YDG"/>
    <property type="match status" value="2"/>
</dbReference>
<dbReference type="InterPro" id="IPR036116">
    <property type="entry name" value="FN3_sf"/>
</dbReference>
<feature type="domain" description="Fibronectin type-III" evidence="3">
    <location>
        <begin position="3633"/>
        <end position="3735"/>
    </location>
</feature>
<dbReference type="InterPro" id="IPR041286">
    <property type="entry name" value="MBG_2"/>
</dbReference>
<evidence type="ECO:0000313" key="4">
    <source>
        <dbReference type="EMBL" id="SNS75574.1"/>
    </source>
</evidence>
<dbReference type="InterPro" id="IPR011493">
    <property type="entry name" value="GLUG"/>
</dbReference>